<protein>
    <recommendedName>
        <fullName evidence="4">Outer membrane lipoprotein-sorting protein</fullName>
    </recommendedName>
</protein>
<dbReference type="Pfam" id="PF07044">
    <property type="entry name" value="DUF1329"/>
    <property type="match status" value="1"/>
</dbReference>
<dbReference type="STRING" id="578942.SAMN05216289_13024"/>
<gene>
    <name evidence="2" type="ORF">SAMN05216289_13024</name>
</gene>
<keyword evidence="3" id="KW-1185">Reference proteome</keyword>
<name>A0A1I4ZYU8_9GAMM</name>
<feature type="chain" id="PRO_5011515976" description="Outer membrane lipoprotein-sorting protein" evidence="1">
    <location>
        <begin position="25"/>
        <end position="461"/>
    </location>
</feature>
<keyword evidence="1" id="KW-0732">Signal</keyword>
<dbReference type="EMBL" id="FOVF01000030">
    <property type="protein sequence ID" value="SFN55283.1"/>
    <property type="molecule type" value="Genomic_DNA"/>
</dbReference>
<dbReference type="Gene3D" id="2.50.20.10">
    <property type="entry name" value="Lipoprotein localisation LolA/LolB/LppX"/>
    <property type="match status" value="1"/>
</dbReference>
<evidence type="ECO:0000313" key="2">
    <source>
        <dbReference type="EMBL" id="SFN55283.1"/>
    </source>
</evidence>
<dbReference type="InterPro" id="IPR010752">
    <property type="entry name" value="DUF1329"/>
</dbReference>
<dbReference type="AlphaFoldDB" id="A0A1I4ZYU8"/>
<dbReference type="Proteomes" id="UP000198575">
    <property type="component" value="Unassembled WGS sequence"/>
</dbReference>
<evidence type="ECO:0000256" key="1">
    <source>
        <dbReference type="SAM" id="SignalP"/>
    </source>
</evidence>
<sequence length="461" mass="52004">MTLMKKAGLAAIIATAMMAQVAVAKVSAAEAAKLGVTGTPLTPLGAERAGNADGTIPEWTGGITQPPSSYKVGMHHPDPFPGDKPLFTITSKNYKDYGDKLSAGQKAMFEKYPDWRMVVYPTRRSASNPARTYEMTMKNALTGELVGEGDGVAKVAEGIPFPILDSDPAKAGAQAIWNHKLKYKGVSARRWSDQAPVTASGRYVMVRIKEELLGLYYRQGATLAEINNILIYFYQEVVSPPRLAGQVLLVHETLNSEIGQRQAWVYNPGQRRVRRAPNIAYDNPGTAADNLRTTDMTDMFNGALDRFNWKLVGKREMYVPYNSYKAHSDKSKVEDMLKPGYVDPDYLRYELHRVYVVEATLKPGQRHINPRRTFYLDEDSWQILTTDHYDSQQNLWRYSEAPSVNYYEVPVFWSTLEDHHDLKSGRYIAVGLDNQEEMYDFSFQTTPDMFSPQSLRQRGIQ</sequence>
<proteinExistence type="predicted"/>
<dbReference type="CDD" id="cd16329">
    <property type="entry name" value="LolA_like"/>
    <property type="match status" value="1"/>
</dbReference>
<evidence type="ECO:0008006" key="4">
    <source>
        <dbReference type="Google" id="ProtNLM"/>
    </source>
</evidence>
<evidence type="ECO:0000313" key="3">
    <source>
        <dbReference type="Proteomes" id="UP000198575"/>
    </source>
</evidence>
<dbReference type="RefSeq" id="WP_217647899.1">
    <property type="nucleotide sequence ID" value="NZ_FOVF01000030.1"/>
</dbReference>
<organism evidence="2 3">
    <name type="scientific">Dokdonella immobilis</name>
    <dbReference type="NCBI Taxonomy" id="578942"/>
    <lineage>
        <taxon>Bacteria</taxon>
        <taxon>Pseudomonadati</taxon>
        <taxon>Pseudomonadota</taxon>
        <taxon>Gammaproteobacteria</taxon>
        <taxon>Lysobacterales</taxon>
        <taxon>Rhodanobacteraceae</taxon>
        <taxon>Dokdonella</taxon>
    </lineage>
</organism>
<reference evidence="2 3" key="1">
    <citation type="submission" date="2016-10" db="EMBL/GenBank/DDBJ databases">
        <authorList>
            <person name="de Groot N.N."/>
        </authorList>
    </citation>
    <scope>NUCLEOTIDE SEQUENCE [LARGE SCALE GENOMIC DNA]</scope>
    <source>
        <strain evidence="2 3">CGMCC 1.7659</strain>
    </source>
</reference>
<feature type="signal peptide" evidence="1">
    <location>
        <begin position="1"/>
        <end position="24"/>
    </location>
</feature>
<accession>A0A1I4ZYU8</accession>